<accession>A0A841T0G4</accession>
<gene>
    <name evidence="1" type="ORF">H7B67_26270</name>
</gene>
<keyword evidence="2" id="KW-1185">Reference proteome</keyword>
<dbReference type="AlphaFoldDB" id="A0A841T0G4"/>
<dbReference type="RefSeq" id="WP_185122854.1">
    <property type="nucleotide sequence ID" value="NZ_JACJVQ010000024.1"/>
</dbReference>
<evidence type="ECO:0000313" key="2">
    <source>
        <dbReference type="Proteomes" id="UP000535838"/>
    </source>
</evidence>
<evidence type="ECO:0000313" key="1">
    <source>
        <dbReference type="EMBL" id="MBB6637644.1"/>
    </source>
</evidence>
<protein>
    <submittedName>
        <fullName evidence="1">Polyketide cyclase</fullName>
    </submittedName>
</protein>
<proteinExistence type="predicted"/>
<name>A0A841T0G4_9BACL</name>
<comment type="caution">
    <text evidence="1">The sequence shown here is derived from an EMBL/GenBank/DDBJ whole genome shotgun (WGS) entry which is preliminary data.</text>
</comment>
<dbReference type="SUPFAM" id="SSF55961">
    <property type="entry name" value="Bet v1-like"/>
    <property type="match status" value="1"/>
</dbReference>
<sequence>MRSLYAYRFETNWKIEADIRQAWSLISGGDYGSWWPGVSSMLIHKSSSPSGVGNRYRFVFHTRLPYKLEFDAELMAAREPEYIRIRATGDLEGFGVWTLKQEGRVARIRYVWRVNANKRWMNALAPLIGPAFVWNHDQVMREGAKGLSDALGAPLVSCKSKAG</sequence>
<dbReference type="Proteomes" id="UP000535838">
    <property type="component" value="Unassembled WGS sequence"/>
</dbReference>
<dbReference type="InterPro" id="IPR023393">
    <property type="entry name" value="START-like_dom_sf"/>
</dbReference>
<reference evidence="1 2" key="1">
    <citation type="submission" date="2020-08" db="EMBL/GenBank/DDBJ databases">
        <title>Cohnella phylogeny.</title>
        <authorList>
            <person name="Dunlap C."/>
        </authorList>
    </citation>
    <scope>NUCLEOTIDE SEQUENCE [LARGE SCALE GENOMIC DNA]</scope>
    <source>
        <strain evidence="1 2">DSM 25241</strain>
    </source>
</reference>
<dbReference type="Gene3D" id="3.30.530.20">
    <property type="match status" value="1"/>
</dbReference>
<dbReference type="EMBL" id="JACJVQ010000024">
    <property type="protein sequence ID" value="MBB6637644.1"/>
    <property type="molecule type" value="Genomic_DNA"/>
</dbReference>
<organism evidence="1 2">
    <name type="scientific">Cohnella thailandensis</name>
    <dbReference type="NCBI Taxonomy" id="557557"/>
    <lineage>
        <taxon>Bacteria</taxon>
        <taxon>Bacillati</taxon>
        <taxon>Bacillota</taxon>
        <taxon>Bacilli</taxon>
        <taxon>Bacillales</taxon>
        <taxon>Paenibacillaceae</taxon>
        <taxon>Cohnella</taxon>
    </lineage>
</organism>